<proteinExistence type="predicted"/>
<evidence type="ECO:0000259" key="2">
    <source>
        <dbReference type="Pfam" id="PF07786"/>
    </source>
</evidence>
<dbReference type="AlphaFoldDB" id="A0A934IE41"/>
<dbReference type="RefSeq" id="WP_198917127.1">
    <property type="nucleotide sequence ID" value="NZ_JAEKPD010000015.1"/>
</dbReference>
<keyword evidence="1" id="KW-0472">Membrane</keyword>
<dbReference type="InterPro" id="IPR012429">
    <property type="entry name" value="HGSNAT_cat"/>
</dbReference>
<evidence type="ECO:0000313" key="3">
    <source>
        <dbReference type="EMBL" id="MBJ3763956.1"/>
    </source>
</evidence>
<organism evidence="3 4">
    <name type="scientific">Palleronia pontilimi</name>
    <dbReference type="NCBI Taxonomy" id="1964209"/>
    <lineage>
        <taxon>Bacteria</taxon>
        <taxon>Pseudomonadati</taxon>
        <taxon>Pseudomonadota</taxon>
        <taxon>Alphaproteobacteria</taxon>
        <taxon>Rhodobacterales</taxon>
        <taxon>Roseobacteraceae</taxon>
        <taxon>Palleronia</taxon>
    </lineage>
</organism>
<gene>
    <name evidence="3" type="ORF">ILP92_14480</name>
</gene>
<protein>
    <submittedName>
        <fullName evidence="3">DUF1624 domain-containing protein</fullName>
    </submittedName>
</protein>
<feature type="transmembrane region" description="Helical" evidence="1">
    <location>
        <begin position="49"/>
        <end position="72"/>
    </location>
</feature>
<dbReference type="EMBL" id="JAEKPD010000015">
    <property type="protein sequence ID" value="MBJ3763956.1"/>
    <property type="molecule type" value="Genomic_DNA"/>
</dbReference>
<dbReference type="Proteomes" id="UP000642488">
    <property type="component" value="Unassembled WGS sequence"/>
</dbReference>
<feature type="transmembrane region" description="Helical" evidence="1">
    <location>
        <begin position="210"/>
        <end position="230"/>
    </location>
</feature>
<sequence length="233" mass="25451">MTASGERVAWIDRARGAALVAMIVFHFSFDLSLFGLVDWQVSGQGGWRLFAMAIAASFIALAGVSLQIAHQGGIRWRGFWRREAILVAAAAAVTVATHFAMGSAVWFGILHAIALFSLLALPFVFAPTWLVAVAAAFTLAAPRFLTSELFSHPVFYPLGLSPTRLYALDYEPVFPWFAPMLVGLILARTAPLPRAKPVQDLLARMGRHSLVIYLVHQPILIGLVLLYTRIAPV</sequence>
<comment type="caution">
    <text evidence="3">The sequence shown here is derived from an EMBL/GenBank/DDBJ whole genome shotgun (WGS) entry which is preliminary data.</text>
</comment>
<feature type="transmembrane region" description="Helical" evidence="1">
    <location>
        <begin position="113"/>
        <end position="137"/>
    </location>
</feature>
<name>A0A934IE41_9RHOB</name>
<evidence type="ECO:0000313" key="4">
    <source>
        <dbReference type="Proteomes" id="UP000642488"/>
    </source>
</evidence>
<feature type="transmembrane region" description="Helical" evidence="1">
    <location>
        <begin position="16"/>
        <end position="37"/>
    </location>
</feature>
<evidence type="ECO:0000256" key="1">
    <source>
        <dbReference type="SAM" id="Phobius"/>
    </source>
</evidence>
<reference evidence="3" key="1">
    <citation type="submission" date="2020-12" db="EMBL/GenBank/DDBJ databases">
        <title>Bacterial taxonomy.</title>
        <authorList>
            <person name="Pan X."/>
        </authorList>
    </citation>
    <scope>NUCLEOTIDE SEQUENCE</scope>
    <source>
        <strain evidence="3">KCTC 52957</strain>
    </source>
</reference>
<keyword evidence="1" id="KW-1133">Transmembrane helix</keyword>
<accession>A0A934IE41</accession>
<feature type="transmembrane region" description="Helical" evidence="1">
    <location>
        <begin position="173"/>
        <end position="190"/>
    </location>
</feature>
<keyword evidence="1" id="KW-0812">Transmembrane</keyword>
<feature type="domain" description="Heparan-alpha-glucosaminide N-acetyltransferase catalytic" evidence="2">
    <location>
        <begin position="7"/>
        <end position="218"/>
    </location>
</feature>
<keyword evidence="4" id="KW-1185">Reference proteome</keyword>
<dbReference type="Pfam" id="PF07786">
    <property type="entry name" value="HGSNAT_cat"/>
    <property type="match status" value="1"/>
</dbReference>
<feature type="transmembrane region" description="Helical" evidence="1">
    <location>
        <begin position="84"/>
        <end position="107"/>
    </location>
</feature>